<dbReference type="AlphaFoldDB" id="A0A4C1X2N1"/>
<gene>
    <name evidence="1" type="ORF">EVAR_41306_1</name>
</gene>
<evidence type="ECO:0000313" key="1">
    <source>
        <dbReference type="EMBL" id="GBP57413.1"/>
    </source>
</evidence>
<reference evidence="1 2" key="1">
    <citation type="journal article" date="2019" name="Commun. Biol.">
        <title>The bagworm genome reveals a unique fibroin gene that provides high tensile strength.</title>
        <authorList>
            <person name="Kono N."/>
            <person name="Nakamura H."/>
            <person name="Ohtoshi R."/>
            <person name="Tomita M."/>
            <person name="Numata K."/>
            <person name="Arakawa K."/>
        </authorList>
    </citation>
    <scope>NUCLEOTIDE SEQUENCE [LARGE SCALE GENOMIC DNA]</scope>
</reference>
<dbReference type="EMBL" id="BGZK01000716">
    <property type="protein sequence ID" value="GBP57413.1"/>
    <property type="molecule type" value="Genomic_DNA"/>
</dbReference>
<organism evidence="1 2">
    <name type="scientific">Eumeta variegata</name>
    <name type="common">Bagworm moth</name>
    <name type="synonym">Eumeta japonica</name>
    <dbReference type="NCBI Taxonomy" id="151549"/>
    <lineage>
        <taxon>Eukaryota</taxon>
        <taxon>Metazoa</taxon>
        <taxon>Ecdysozoa</taxon>
        <taxon>Arthropoda</taxon>
        <taxon>Hexapoda</taxon>
        <taxon>Insecta</taxon>
        <taxon>Pterygota</taxon>
        <taxon>Neoptera</taxon>
        <taxon>Endopterygota</taxon>
        <taxon>Lepidoptera</taxon>
        <taxon>Glossata</taxon>
        <taxon>Ditrysia</taxon>
        <taxon>Tineoidea</taxon>
        <taxon>Psychidae</taxon>
        <taxon>Oiketicinae</taxon>
        <taxon>Eumeta</taxon>
    </lineage>
</organism>
<comment type="caution">
    <text evidence="1">The sequence shown here is derived from an EMBL/GenBank/DDBJ whole genome shotgun (WGS) entry which is preliminary data.</text>
</comment>
<protein>
    <submittedName>
        <fullName evidence="1">Uncharacterized protein</fullName>
    </submittedName>
</protein>
<name>A0A4C1X2N1_EUMVA</name>
<keyword evidence="2" id="KW-1185">Reference proteome</keyword>
<accession>A0A4C1X2N1</accession>
<proteinExistence type="predicted"/>
<evidence type="ECO:0000313" key="2">
    <source>
        <dbReference type="Proteomes" id="UP000299102"/>
    </source>
</evidence>
<sequence length="79" mass="8946">MRNSSLQRDLRISVECSPRARRARRLRAVILLCELSIVITRRDNSGGYKAADARHCTRPARPAAPPALMTNFGILDWTR</sequence>
<dbReference type="Proteomes" id="UP000299102">
    <property type="component" value="Unassembled WGS sequence"/>
</dbReference>